<reference evidence="2" key="1">
    <citation type="submission" date="2016-03" db="EMBL/GenBank/DDBJ databases">
        <title>Mechanisms controlling the formation of the plant cell surface in tip-growing cells are functionally conserved among land plants.</title>
        <authorList>
            <person name="Honkanen S."/>
            <person name="Jones V.A."/>
            <person name="Morieri G."/>
            <person name="Champion C."/>
            <person name="Hetherington A.J."/>
            <person name="Kelly S."/>
            <person name="Saint-Marcoux D."/>
            <person name="Proust H."/>
            <person name="Prescott H."/>
            <person name="Dolan L."/>
        </authorList>
    </citation>
    <scope>NUCLEOTIDE SEQUENCE [LARGE SCALE GENOMIC DNA]</scope>
    <source>
        <tissue evidence="2">Whole gametophyte</tissue>
    </source>
</reference>
<gene>
    <name evidence="2" type="ORF">AXG93_4542s1020</name>
</gene>
<organism evidence="2 3">
    <name type="scientific">Marchantia polymorpha subsp. ruderalis</name>
    <dbReference type="NCBI Taxonomy" id="1480154"/>
    <lineage>
        <taxon>Eukaryota</taxon>
        <taxon>Viridiplantae</taxon>
        <taxon>Streptophyta</taxon>
        <taxon>Embryophyta</taxon>
        <taxon>Marchantiophyta</taxon>
        <taxon>Marchantiopsida</taxon>
        <taxon>Marchantiidae</taxon>
        <taxon>Marchantiales</taxon>
        <taxon>Marchantiaceae</taxon>
        <taxon>Marchantia</taxon>
    </lineage>
</organism>
<sequence length="207" mass="21924">MDPGKISTAGGNSNGLPELARAGRAIVISKSMMVACGSGLRLARESQPRGPGRGRRACQVQRSRPPGRHSAAVRQSGPPSRGSMRSRSKKIGIPLHPSADAPIRRSSDDLYPSANPIPTRDFFRLLPHLALPTCAVDFLCTPPPILPLLTHAAAAAAAFCSGHRQTQFSDTERTLAAKVSRKSSAIGISLHRLGKCGMGARPYYLSA</sequence>
<evidence type="ECO:0000313" key="2">
    <source>
        <dbReference type="EMBL" id="OAE26581.1"/>
    </source>
</evidence>
<feature type="region of interest" description="Disordered" evidence="1">
    <location>
        <begin position="43"/>
        <end position="111"/>
    </location>
</feature>
<protein>
    <submittedName>
        <fullName evidence="2">Uncharacterized protein</fullName>
    </submittedName>
</protein>
<accession>A0A176W210</accession>
<feature type="compositionally biased region" description="Low complexity" evidence="1">
    <location>
        <begin position="74"/>
        <end position="83"/>
    </location>
</feature>
<comment type="caution">
    <text evidence="2">The sequence shown here is derived from an EMBL/GenBank/DDBJ whole genome shotgun (WGS) entry which is preliminary data.</text>
</comment>
<keyword evidence="3" id="KW-1185">Reference proteome</keyword>
<name>A0A176W210_MARPO</name>
<dbReference type="Proteomes" id="UP000077202">
    <property type="component" value="Unassembled WGS sequence"/>
</dbReference>
<proteinExistence type="predicted"/>
<evidence type="ECO:0000313" key="3">
    <source>
        <dbReference type="Proteomes" id="UP000077202"/>
    </source>
</evidence>
<dbReference type="EMBL" id="LVLJ01002146">
    <property type="protein sequence ID" value="OAE26581.1"/>
    <property type="molecule type" value="Genomic_DNA"/>
</dbReference>
<evidence type="ECO:0000256" key="1">
    <source>
        <dbReference type="SAM" id="MobiDB-lite"/>
    </source>
</evidence>
<dbReference type="AlphaFoldDB" id="A0A176W210"/>